<proteinExistence type="inferred from homology"/>
<comment type="similarity">
    <text evidence="2 9">Belongs to the RecN family.</text>
</comment>
<name>A0ABV7KZQ6_9PROT</name>
<dbReference type="Pfam" id="PF02463">
    <property type="entry name" value="SMC_N"/>
    <property type="match status" value="1"/>
</dbReference>
<protein>
    <recommendedName>
        <fullName evidence="3 9">DNA repair protein RecN</fullName>
    </recommendedName>
    <alternativeName>
        <fullName evidence="8 9">Recombination protein N</fullName>
    </alternativeName>
</protein>
<feature type="coiled-coil region" evidence="10">
    <location>
        <begin position="170"/>
        <end position="197"/>
    </location>
</feature>
<dbReference type="NCBIfam" id="NF008121">
    <property type="entry name" value="PRK10869.1"/>
    <property type="match status" value="1"/>
</dbReference>
<dbReference type="PANTHER" id="PTHR11059">
    <property type="entry name" value="DNA REPAIR PROTEIN RECN"/>
    <property type="match status" value="1"/>
</dbReference>
<reference evidence="13" key="1">
    <citation type="journal article" date="2019" name="Int. J. Syst. Evol. Microbiol.">
        <title>The Global Catalogue of Microorganisms (GCM) 10K type strain sequencing project: providing services to taxonomists for standard genome sequencing and annotation.</title>
        <authorList>
            <consortium name="The Broad Institute Genomics Platform"/>
            <consortium name="The Broad Institute Genome Sequencing Center for Infectious Disease"/>
            <person name="Wu L."/>
            <person name="Ma J."/>
        </authorList>
    </citation>
    <scope>NUCLEOTIDE SEQUENCE [LARGE SCALE GENOMIC DNA]</scope>
    <source>
        <strain evidence="13">KCTC 42964</strain>
    </source>
</reference>
<keyword evidence="10" id="KW-0175">Coiled coil</keyword>
<dbReference type="Proteomes" id="UP001595528">
    <property type="component" value="Unassembled WGS sequence"/>
</dbReference>
<evidence type="ECO:0000313" key="12">
    <source>
        <dbReference type="EMBL" id="MFC3227875.1"/>
    </source>
</evidence>
<dbReference type="NCBIfam" id="TIGR00634">
    <property type="entry name" value="recN"/>
    <property type="match status" value="1"/>
</dbReference>
<evidence type="ECO:0000256" key="7">
    <source>
        <dbReference type="ARBA" id="ARBA00023204"/>
    </source>
</evidence>
<evidence type="ECO:0000256" key="5">
    <source>
        <dbReference type="ARBA" id="ARBA00022763"/>
    </source>
</evidence>
<dbReference type="InterPro" id="IPR004604">
    <property type="entry name" value="DNA_recomb/repair_RecN"/>
</dbReference>
<evidence type="ECO:0000256" key="2">
    <source>
        <dbReference type="ARBA" id="ARBA00009441"/>
    </source>
</evidence>
<comment type="function">
    <text evidence="1 9">May be involved in recombinational repair of damaged DNA.</text>
</comment>
<keyword evidence="5 9" id="KW-0227">DNA damage</keyword>
<keyword evidence="13" id="KW-1185">Reference proteome</keyword>
<gene>
    <name evidence="12" type="primary">recN</name>
    <name evidence="12" type="ORF">ACFOGJ_11575</name>
</gene>
<dbReference type="EMBL" id="JBHRTR010000025">
    <property type="protein sequence ID" value="MFC3227875.1"/>
    <property type="molecule type" value="Genomic_DNA"/>
</dbReference>
<evidence type="ECO:0000259" key="11">
    <source>
        <dbReference type="Pfam" id="PF02463"/>
    </source>
</evidence>
<feature type="coiled-coil region" evidence="10">
    <location>
        <begin position="339"/>
        <end position="366"/>
    </location>
</feature>
<evidence type="ECO:0000256" key="10">
    <source>
        <dbReference type="SAM" id="Coils"/>
    </source>
</evidence>
<keyword evidence="7 9" id="KW-0234">DNA repair</keyword>
<evidence type="ECO:0000256" key="6">
    <source>
        <dbReference type="ARBA" id="ARBA00022840"/>
    </source>
</evidence>
<feature type="domain" description="RecF/RecN/SMC N-terminal" evidence="11">
    <location>
        <begin position="14"/>
        <end position="513"/>
    </location>
</feature>
<dbReference type="PIRSF" id="PIRSF003128">
    <property type="entry name" value="RecN"/>
    <property type="match status" value="1"/>
</dbReference>
<dbReference type="Gene3D" id="3.40.50.300">
    <property type="entry name" value="P-loop containing nucleotide triphosphate hydrolases"/>
    <property type="match status" value="2"/>
</dbReference>
<organism evidence="12 13">
    <name type="scientific">Marinibaculum pumilum</name>
    <dbReference type="NCBI Taxonomy" id="1766165"/>
    <lineage>
        <taxon>Bacteria</taxon>
        <taxon>Pseudomonadati</taxon>
        <taxon>Pseudomonadota</taxon>
        <taxon>Alphaproteobacteria</taxon>
        <taxon>Rhodospirillales</taxon>
        <taxon>Rhodospirillaceae</taxon>
        <taxon>Marinibaculum</taxon>
    </lineage>
</organism>
<keyword evidence="4" id="KW-0547">Nucleotide-binding</keyword>
<evidence type="ECO:0000256" key="4">
    <source>
        <dbReference type="ARBA" id="ARBA00022741"/>
    </source>
</evidence>
<dbReference type="SUPFAM" id="SSF52540">
    <property type="entry name" value="P-loop containing nucleoside triphosphate hydrolases"/>
    <property type="match status" value="2"/>
</dbReference>
<dbReference type="InterPro" id="IPR027417">
    <property type="entry name" value="P-loop_NTPase"/>
</dbReference>
<evidence type="ECO:0000256" key="1">
    <source>
        <dbReference type="ARBA" id="ARBA00003618"/>
    </source>
</evidence>
<dbReference type="InterPro" id="IPR003395">
    <property type="entry name" value="RecF/RecN/SMC_N"/>
</dbReference>
<keyword evidence="6" id="KW-0067">ATP-binding</keyword>
<comment type="caution">
    <text evidence="12">The sequence shown here is derived from an EMBL/GenBank/DDBJ whole genome shotgun (WGS) entry which is preliminary data.</text>
</comment>
<evidence type="ECO:0000313" key="13">
    <source>
        <dbReference type="Proteomes" id="UP001595528"/>
    </source>
</evidence>
<dbReference type="RefSeq" id="WP_379900424.1">
    <property type="nucleotide sequence ID" value="NZ_JBHRTR010000025.1"/>
</dbReference>
<accession>A0ABV7KZQ6</accession>
<sequence>MLTALDIADIVLIRKVTLAFGRGLAVLTGETGAGKSILLDALGLALGRRADAGLVRSGAAQGVVAASFAPPPGHPVHALLQERGLAGDPAEEGALILRRVVRADGGSRAFVNDQPVGVALLRELGELLVEVQGQHDARGLMDPSRHRDLLDEAAGAAAERDAVAQAWARRRKAAEALAALEEQVKAARAEEEWLRHTVGELDALDPQPGEEEELAARRTQLRNGAALADCLRDALAAVSGQEGVEARLSDALRGLERRAAEADGLFEGAVAACDRALDAAAEAVAALEQAGERLELDPAVLERVEERLFALRGAARKHQLPAEQLPAFRETLSARLAAVEQGDAALAQQQAALAEAEQAFAAAAAALTARRQAAAAALAEQVSAELPPLKLPDARFAIEVLPLPAEQAGPAGMDRVAFLVATNPGVAPAPLHKVASGGELSRLLLALNVVLTRDQAIGTMIFDEVDQGVGGATAAAVAERLRRVADRVQVLVVTHAPQVAAAGARHFRIRKTAEGGEAATTVEPLDDTARLEEVARMLSAAEITPEARAQAARLLAPDAAAAG</sequence>
<dbReference type="PANTHER" id="PTHR11059:SF0">
    <property type="entry name" value="DNA REPAIR PROTEIN RECN"/>
    <property type="match status" value="1"/>
</dbReference>
<evidence type="ECO:0000256" key="8">
    <source>
        <dbReference type="ARBA" id="ARBA00033408"/>
    </source>
</evidence>
<evidence type="ECO:0000256" key="3">
    <source>
        <dbReference type="ARBA" id="ARBA00021315"/>
    </source>
</evidence>
<evidence type="ECO:0000256" key="9">
    <source>
        <dbReference type="PIRNR" id="PIRNR003128"/>
    </source>
</evidence>
<dbReference type="CDD" id="cd03241">
    <property type="entry name" value="ABC_RecN"/>
    <property type="match status" value="1"/>
</dbReference>